<sequence length="454" mass="51629">MGTLLPSANEKDNEKLANGIKCLREIKETQKGDIAGECDHFLNLSVYFCFGDSDWWWLGEQVFLHCINISRNYHGDGLRRLAIAQYLLGKYLFDNKREIEPAIETLKKARVVSNGHSWTASKYLHCTQKTVFVESCLVLHKALLAQAKIVEKYDLEAAVGLCAKARRRAYDACDHEGEATALMQQGDCEMCAEKTSHAAESYYKVLLMHIKANRIKETCEARVRLIQAYLKLGNWKESYHHLQQLLQCAESYNMPYYIGQSYRYMGEYYLNHGNPDQATPLLIKALNAFHEIGDISNREQTKNFAAVSAGQELMPKYINFILKCGKAGEKGSNYLEKLIRWKDTRDVAWSEAYQDSRSEISIFVEERDPSHVKIVDSYISNTKAAASDQHLDAVTDEEASPGILLSNLEVQTVHTEPNLLLTDNKQEDEGSDNDVDLNYDGSRRLTVPFRPISM</sequence>
<protein>
    <submittedName>
        <fullName evidence="1">Tetratricopeptide repeat protein 29</fullName>
    </submittedName>
</protein>
<name>A0ACB9T707_HOLOL</name>
<reference evidence="1" key="1">
    <citation type="submission" date="2022-04" db="EMBL/GenBank/DDBJ databases">
        <title>Chromosome-scale genome assembly of Holotrichia oblita Faldermann.</title>
        <authorList>
            <person name="Rongchong L."/>
        </authorList>
    </citation>
    <scope>NUCLEOTIDE SEQUENCE</scope>
    <source>
        <strain evidence="1">81SQS9</strain>
    </source>
</reference>
<proteinExistence type="predicted"/>
<accession>A0ACB9T707</accession>
<evidence type="ECO:0000313" key="1">
    <source>
        <dbReference type="EMBL" id="KAI4462572.1"/>
    </source>
</evidence>
<organism evidence="1 2">
    <name type="scientific">Holotrichia oblita</name>
    <name type="common">Chafer beetle</name>
    <dbReference type="NCBI Taxonomy" id="644536"/>
    <lineage>
        <taxon>Eukaryota</taxon>
        <taxon>Metazoa</taxon>
        <taxon>Ecdysozoa</taxon>
        <taxon>Arthropoda</taxon>
        <taxon>Hexapoda</taxon>
        <taxon>Insecta</taxon>
        <taxon>Pterygota</taxon>
        <taxon>Neoptera</taxon>
        <taxon>Endopterygota</taxon>
        <taxon>Coleoptera</taxon>
        <taxon>Polyphaga</taxon>
        <taxon>Scarabaeiformia</taxon>
        <taxon>Scarabaeidae</taxon>
        <taxon>Melolonthinae</taxon>
        <taxon>Holotrichia</taxon>
    </lineage>
</organism>
<dbReference type="EMBL" id="CM043018">
    <property type="protein sequence ID" value="KAI4462572.1"/>
    <property type="molecule type" value="Genomic_DNA"/>
</dbReference>
<evidence type="ECO:0000313" key="2">
    <source>
        <dbReference type="Proteomes" id="UP001056778"/>
    </source>
</evidence>
<gene>
    <name evidence="1" type="ORF">MML48_4g00008404</name>
</gene>
<dbReference type="Proteomes" id="UP001056778">
    <property type="component" value="Chromosome 4"/>
</dbReference>
<comment type="caution">
    <text evidence="1">The sequence shown here is derived from an EMBL/GenBank/DDBJ whole genome shotgun (WGS) entry which is preliminary data.</text>
</comment>
<keyword evidence="2" id="KW-1185">Reference proteome</keyword>